<dbReference type="SUPFAM" id="SSF158791">
    <property type="entry name" value="MgtE N-terminal domain-like"/>
    <property type="match status" value="1"/>
</dbReference>
<organism evidence="11 12">
    <name type="scientific">Candidatus Haliotispira prima</name>
    <dbReference type="NCBI Taxonomy" id="3034016"/>
    <lineage>
        <taxon>Bacteria</taxon>
        <taxon>Pseudomonadati</taxon>
        <taxon>Spirochaetota</taxon>
        <taxon>Spirochaetia</taxon>
        <taxon>Spirochaetales</taxon>
        <taxon>Spirochaetaceae</taxon>
        <taxon>Candidatus Haliotispira</taxon>
    </lineage>
</organism>
<dbReference type="Pfam" id="PF01769">
    <property type="entry name" value="MgtE"/>
    <property type="match status" value="1"/>
</dbReference>
<evidence type="ECO:0000313" key="12">
    <source>
        <dbReference type="Proteomes" id="UP001228690"/>
    </source>
</evidence>
<dbReference type="Proteomes" id="UP001228690">
    <property type="component" value="Chromosome"/>
</dbReference>
<keyword evidence="8" id="KW-0129">CBS domain</keyword>
<dbReference type="RefSeq" id="WP_326926529.1">
    <property type="nucleotide sequence ID" value="NZ_CP123443.1"/>
</dbReference>
<keyword evidence="9" id="KW-1003">Cell membrane</keyword>
<keyword evidence="9" id="KW-0479">Metal-binding</keyword>
<keyword evidence="5 9" id="KW-0460">Magnesium</keyword>
<comment type="subcellular location">
    <subcellularLocation>
        <location evidence="9">Cell membrane</location>
        <topology evidence="9">Multi-pass membrane protein</topology>
    </subcellularLocation>
    <subcellularLocation>
        <location evidence="1">Membrane</location>
        <topology evidence="1">Multi-pass membrane protein</topology>
    </subcellularLocation>
</comment>
<feature type="transmembrane region" description="Helical" evidence="9">
    <location>
        <begin position="402"/>
        <end position="426"/>
    </location>
</feature>
<dbReference type="Gene3D" id="1.10.357.20">
    <property type="entry name" value="SLC41 divalent cation transporters, integral membrane domain"/>
    <property type="match status" value="1"/>
</dbReference>
<evidence type="ECO:0000256" key="6">
    <source>
        <dbReference type="ARBA" id="ARBA00022989"/>
    </source>
</evidence>
<comment type="subunit">
    <text evidence="9">Homodimer.</text>
</comment>
<dbReference type="Pfam" id="PF03448">
    <property type="entry name" value="MgtE_N"/>
    <property type="match status" value="1"/>
</dbReference>
<dbReference type="SMART" id="SM00924">
    <property type="entry name" value="MgtE_N"/>
    <property type="match status" value="1"/>
</dbReference>
<comment type="similarity">
    <text evidence="2 9">Belongs to the SLC41A transporter family.</text>
</comment>
<dbReference type="EMBL" id="CP123443">
    <property type="protein sequence ID" value="WGK68353.1"/>
    <property type="molecule type" value="Genomic_DNA"/>
</dbReference>
<dbReference type="Gene3D" id="3.10.580.10">
    <property type="entry name" value="CBS-domain"/>
    <property type="match status" value="1"/>
</dbReference>
<evidence type="ECO:0000256" key="1">
    <source>
        <dbReference type="ARBA" id="ARBA00004141"/>
    </source>
</evidence>
<feature type="transmembrane region" description="Helical" evidence="9">
    <location>
        <begin position="320"/>
        <end position="342"/>
    </location>
</feature>
<gene>
    <name evidence="11" type="primary">mgtE</name>
    <name evidence="11" type="ORF">P0082_07645</name>
</gene>
<dbReference type="PROSITE" id="PS51371">
    <property type="entry name" value="CBS"/>
    <property type="match status" value="2"/>
</dbReference>
<dbReference type="InterPro" id="IPR036739">
    <property type="entry name" value="SLC41_membr_dom_sf"/>
</dbReference>
<keyword evidence="4 9" id="KW-0812">Transmembrane</keyword>
<evidence type="ECO:0000256" key="7">
    <source>
        <dbReference type="ARBA" id="ARBA00023136"/>
    </source>
</evidence>
<name>A0ABY8MGL6_9SPIO</name>
<keyword evidence="3 9" id="KW-0813">Transport</keyword>
<protein>
    <recommendedName>
        <fullName evidence="9">Magnesium transporter MgtE</fullName>
    </recommendedName>
</protein>
<reference evidence="11 12" key="1">
    <citation type="submission" date="2023-04" db="EMBL/GenBank/DDBJ databases">
        <title>Spirochaete genome identified in red abalone sample constitutes a novel genus.</title>
        <authorList>
            <person name="Sharma S.P."/>
            <person name="Purcell C.M."/>
            <person name="Hyde J.R."/>
            <person name="Severin A.J."/>
        </authorList>
    </citation>
    <scope>NUCLEOTIDE SEQUENCE [LARGE SCALE GENOMIC DNA]</scope>
    <source>
        <strain evidence="11 12">SP-2023</strain>
    </source>
</reference>
<evidence type="ECO:0000259" key="10">
    <source>
        <dbReference type="PROSITE" id="PS51371"/>
    </source>
</evidence>
<evidence type="ECO:0000256" key="8">
    <source>
        <dbReference type="PROSITE-ProRule" id="PRU00703"/>
    </source>
</evidence>
<dbReference type="CDD" id="cd04606">
    <property type="entry name" value="CBS_pair_Mg_transporter"/>
    <property type="match status" value="1"/>
</dbReference>
<dbReference type="NCBIfam" id="TIGR00400">
    <property type="entry name" value="mgtE"/>
    <property type="match status" value="1"/>
</dbReference>
<keyword evidence="12" id="KW-1185">Reference proteome</keyword>
<dbReference type="Pfam" id="PF00571">
    <property type="entry name" value="CBS"/>
    <property type="match status" value="2"/>
</dbReference>
<feature type="domain" description="CBS" evidence="10">
    <location>
        <begin position="143"/>
        <end position="207"/>
    </location>
</feature>
<dbReference type="InterPro" id="IPR006669">
    <property type="entry name" value="MgtE_transporter"/>
</dbReference>
<dbReference type="InterPro" id="IPR038076">
    <property type="entry name" value="MgtE_N_sf"/>
</dbReference>
<evidence type="ECO:0000256" key="5">
    <source>
        <dbReference type="ARBA" id="ARBA00022842"/>
    </source>
</evidence>
<proteinExistence type="inferred from homology"/>
<comment type="function">
    <text evidence="9">Acts as a magnesium transporter.</text>
</comment>
<feature type="transmembrane region" description="Helical" evidence="9">
    <location>
        <begin position="363"/>
        <end position="387"/>
    </location>
</feature>
<keyword evidence="7 9" id="KW-0472">Membrane</keyword>
<dbReference type="InterPro" id="IPR000644">
    <property type="entry name" value="CBS_dom"/>
</dbReference>
<evidence type="ECO:0000256" key="3">
    <source>
        <dbReference type="ARBA" id="ARBA00022448"/>
    </source>
</evidence>
<accession>A0ABY8MGL6</accession>
<dbReference type="InterPro" id="IPR006668">
    <property type="entry name" value="Mg_transptr_MgtE_intracell_dom"/>
</dbReference>
<dbReference type="SUPFAM" id="SSF54631">
    <property type="entry name" value="CBS-domain pair"/>
    <property type="match status" value="1"/>
</dbReference>
<evidence type="ECO:0000256" key="2">
    <source>
        <dbReference type="ARBA" id="ARBA00009749"/>
    </source>
</evidence>
<dbReference type="PANTHER" id="PTHR43773">
    <property type="entry name" value="MAGNESIUM TRANSPORTER MGTE"/>
    <property type="match status" value="1"/>
</dbReference>
<evidence type="ECO:0000256" key="9">
    <source>
        <dbReference type="RuleBase" id="RU362011"/>
    </source>
</evidence>
<dbReference type="PANTHER" id="PTHR43773:SF1">
    <property type="entry name" value="MAGNESIUM TRANSPORTER MGTE"/>
    <property type="match status" value="1"/>
</dbReference>
<dbReference type="InterPro" id="IPR006667">
    <property type="entry name" value="SLC41_membr_dom"/>
</dbReference>
<evidence type="ECO:0000313" key="11">
    <source>
        <dbReference type="EMBL" id="WGK68353.1"/>
    </source>
</evidence>
<dbReference type="SUPFAM" id="SSF161093">
    <property type="entry name" value="MgtE membrane domain-like"/>
    <property type="match status" value="1"/>
</dbReference>
<keyword evidence="6 9" id="KW-1133">Transmembrane helix</keyword>
<dbReference type="Gene3D" id="1.25.60.10">
    <property type="entry name" value="MgtE N-terminal domain-like"/>
    <property type="match status" value="1"/>
</dbReference>
<feature type="transmembrane region" description="Helical" evidence="9">
    <location>
        <begin position="438"/>
        <end position="461"/>
    </location>
</feature>
<comment type="caution">
    <text evidence="9">Lacks conserved residue(s) required for the propagation of feature annotation.</text>
</comment>
<feature type="domain" description="CBS" evidence="10">
    <location>
        <begin position="209"/>
        <end position="265"/>
    </location>
</feature>
<sequence length="466" mass="52787">MLEQNSIRLLDDPDLLSQYTEECSLTELAELWRRFDESNSAFLVSPLQQRFWALLSVEKRGALLPELTEEEQGEILEYFLSEEDSRDALVQALIALEPDERVDILQHARPDVCLAFLQYLPQKEREETEFLLPFQETQAAGIMTTRYSVLHVDITVREALRLIRSSDELADLEIFYYHYIVDAEGTLLGVLTLKKLLLAGDEEHISEVMNTDFHYVESNAEQEEVTKLLEEYDLLAIPVLDQRRKMLGVVTFDDVMDLIRQEQAQNISNLGGVSGQRADLMDNFLQAPVRYLLARRLPWLILLLLTGTLTSNLLEHFRGFIVAVPMLILFIPLIIQTGGNVGSQSSVLMIRSISADNIGFRNLLAVLSKEFLVGLVLAVVIGLFMFLRNEFFLAELSWQRNLAISLALATVVLFAALIGVFVPLLLSSVKMDPTVASGPLMATVIDVIGLGLYFLVMKLFLEYFYM</sequence>
<dbReference type="InterPro" id="IPR046342">
    <property type="entry name" value="CBS_dom_sf"/>
</dbReference>
<evidence type="ECO:0000256" key="4">
    <source>
        <dbReference type="ARBA" id="ARBA00022692"/>
    </source>
</evidence>